<feature type="non-terminal residue" evidence="1">
    <location>
        <position position="40"/>
    </location>
</feature>
<dbReference type="EMBL" id="LXQA010067256">
    <property type="protein sequence ID" value="MCI07953.1"/>
    <property type="molecule type" value="Genomic_DNA"/>
</dbReference>
<reference evidence="1 2" key="1">
    <citation type="journal article" date="2018" name="Front. Plant Sci.">
        <title>Red Clover (Trifolium pratense) and Zigzag Clover (T. medium) - A Picture of Genomic Similarities and Differences.</title>
        <authorList>
            <person name="Dluhosova J."/>
            <person name="Istvanek J."/>
            <person name="Nedelnik J."/>
            <person name="Repkova J."/>
        </authorList>
    </citation>
    <scope>NUCLEOTIDE SEQUENCE [LARGE SCALE GENOMIC DNA]</scope>
    <source>
        <strain evidence="2">cv. 10/8</strain>
        <tissue evidence="1">Leaf</tissue>
    </source>
</reference>
<name>A0A392P797_9FABA</name>
<protein>
    <submittedName>
        <fullName evidence="1">Uncharacterized protein</fullName>
    </submittedName>
</protein>
<dbReference type="AlphaFoldDB" id="A0A392P797"/>
<evidence type="ECO:0000313" key="1">
    <source>
        <dbReference type="EMBL" id="MCI07953.1"/>
    </source>
</evidence>
<evidence type="ECO:0000313" key="2">
    <source>
        <dbReference type="Proteomes" id="UP000265520"/>
    </source>
</evidence>
<keyword evidence="2" id="KW-1185">Reference proteome</keyword>
<proteinExistence type="predicted"/>
<accession>A0A392P797</accession>
<comment type="caution">
    <text evidence="1">The sequence shown here is derived from an EMBL/GenBank/DDBJ whole genome shotgun (WGS) entry which is preliminary data.</text>
</comment>
<organism evidence="1 2">
    <name type="scientific">Trifolium medium</name>
    <dbReference type="NCBI Taxonomy" id="97028"/>
    <lineage>
        <taxon>Eukaryota</taxon>
        <taxon>Viridiplantae</taxon>
        <taxon>Streptophyta</taxon>
        <taxon>Embryophyta</taxon>
        <taxon>Tracheophyta</taxon>
        <taxon>Spermatophyta</taxon>
        <taxon>Magnoliopsida</taxon>
        <taxon>eudicotyledons</taxon>
        <taxon>Gunneridae</taxon>
        <taxon>Pentapetalae</taxon>
        <taxon>rosids</taxon>
        <taxon>fabids</taxon>
        <taxon>Fabales</taxon>
        <taxon>Fabaceae</taxon>
        <taxon>Papilionoideae</taxon>
        <taxon>50 kb inversion clade</taxon>
        <taxon>NPAAA clade</taxon>
        <taxon>Hologalegina</taxon>
        <taxon>IRL clade</taxon>
        <taxon>Trifolieae</taxon>
        <taxon>Trifolium</taxon>
    </lineage>
</organism>
<sequence length="40" mass="4563">MFAICQSGVVVDVGDWWWSLAVVYDCRNSRHCGIVDDGFR</sequence>
<dbReference type="Proteomes" id="UP000265520">
    <property type="component" value="Unassembled WGS sequence"/>
</dbReference>